<keyword evidence="1" id="KW-0805">Transcription regulation</keyword>
<feature type="domain" description="HTH asnC-type" evidence="4">
    <location>
        <begin position="189"/>
        <end position="247"/>
    </location>
</feature>
<dbReference type="Gene3D" id="3.30.70.920">
    <property type="match status" value="1"/>
</dbReference>
<dbReference type="Gene3D" id="1.10.10.10">
    <property type="entry name" value="Winged helix-like DNA-binding domain superfamily/Winged helix DNA-binding domain"/>
    <property type="match status" value="2"/>
</dbReference>
<dbReference type="GO" id="GO:0043200">
    <property type="term" value="P:response to amino acid"/>
    <property type="evidence" value="ECO:0007669"/>
    <property type="project" value="TreeGrafter"/>
</dbReference>
<name>A0A3A4JTV2_9NOCA</name>
<dbReference type="InterPro" id="IPR036388">
    <property type="entry name" value="WH-like_DNA-bd_sf"/>
</dbReference>
<dbReference type="Pfam" id="PF01037">
    <property type="entry name" value="AsnC_trans_reg"/>
    <property type="match status" value="1"/>
</dbReference>
<dbReference type="Proteomes" id="UP000266677">
    <property type="component" value="Unassembled WGS sequence"/>
</dbReference>
<dbReference type="PANTHER" id="PTHR30154:SF34">
    <property type="entry name" value="TRANSCRIPTIONAL REGULATOR AZLB"/>
    <property type="match status" value="1"/>
</dbReference>
<dbReference type="GO" id="GO:0043565">
    <property type="term" value="F:sequence-specific DNA binding"/>
    <property type="evidence" value="ECO:0007669"/>
    <property type="project" value="InterPro"/>
</dbReference>
<evidence type="ECO:0000256" key="1">
    <source>
        <dbReference type="ARBA" id="ARBA00023015"/>
    </source>
</evidence>
<accession>A0A3A4JTV2</accession>
<gene>
    <name evidence="5" type="ORF">D5S18_19630</name>
</gene>
<keyword evidence="2" id="KW-0238">DNA-binding</keyword>
<evidence type="ECO:0000313" key="5">
    <source>
        <dbReference type="EMBL" id="RJO73436.1"/>
    </source>
</evidence>
<dbReference type="EMBL" id="QZFU01000023">
    <property type="protein sequence ID" value="RJO73436.1"/>
    <property type="molecule type" value="Genomic_DNA"/>
</dbReference>
<dbReference type="InterPro" id="IPR011008">
    <property type="entry name" value="Dimeric_a/b-barrel"/>
</dbReference>
<dbReference type="InterPro" id="IPR019887">
    <property type="entry name" value="Tscrpt_reg_AsnC/Lrp_C"/>
</dbReference>
<protein>
    <submittedName>
        <fullName evidence="5">AsnC family transcriptional regulator</fullName>
    </submittedName>
</protein>
<dbReference type="RefSeq" id="WP_120042513.1">
    <property type="nucleotide sequence ID" value="NZ_QZFU01000023.1"/>
</dbReference>
<evidence type="ECO:0000259" key="4">
    <source>
        <dbReference type="PROSITE" id="PS50956"/>
    </source>
</evidence>
<dbReference type="AlphaFoldDB" id="A0A3A4JTV2"/>
<keyword evidence="3" id="KW-0804">Transcription</keyword>
<sequence length="332" mass="35495">MDSAIDDLDLRLLHALQIDGRAAFARIAEVLGVSDRTVARRYGRLRATGMVRVTGVADGDRTAAWIVRIRVRPTATPGLARSLSTRTDTAWVTVFSGGTEIGCLFRIPDEGPVPLAALARNPQVLDLSAHRLLRPLTDRRWHARTSALTPAQIAALRSNPAPAESIPAASMVSEIGPTGPSAGPMPSSDLDRKLLPALAADGRAAYPDLARRTGWSESAVRRRVDELRRAGKLRFDVEVDPTALGHPVSCVLWLTVAPGRLTTVAQSLAADPQTAFLAAITGPHNLFAVTVFRDTVALYDYLATRLGGLDGVRAVESAPVVSYTKRDAPALP</sequence>
<organism evidence="5 6">
    <name type="scientific">Nocardia panacis</name>
    <dbReference type="NCBI Taxonomy" id="2340916"/>
    <lineage>
        <taxon>Bacteria</taxon>
        <taxon>Bacillati</taxon>
        <taxon>Actinomycetota</taxon>
        <taxon>Actinomycetes</taxon>
        <taxon>Mycobacteriales</taxon>
        <taxon>Nocardiaceae</taxon>
        <taxon>Nocardia</taxon>
    </lineage>
</organism>
<dbReference type="SMART" id="SM00344">
    <property type="entry name" value="HTH_ASNC"/>
    <property type="match status" value="1"/>
</dbReference>
<dbReference type="InterPro" id="IPR036390">
    <property type="entry name" value="WH_DNA-bd_sf"/>
</dbReference>
<keyword evidence="6" id="KW-1185">Reference proteome</keyword>
<feature type="domain" description="HTH asnC-type" evidence="4">
    <location>
        <begin position="5"/>
        <end position="80"/>
    </location>
</feature>
<dbReference type="InterPro" id="IPR019888">
    <property type="entry name" value="Tscrpt_reg_AsnC-like"/>
</dbReference>
<dbReference type="SUPFAM" id="SSF46785">
    <property type="entry name" value="Winged helix' DNA-binding domain"/>
    <property type="match status" value="2"/>
</dbReference>
<dbReference type="Pfam" id="PF13404">
    <property type="entry name" value="HTH_AsnC-type"/>
    <property type="match status" value="2"/>
</dbReference>
<dbReference type="SUPFAM" id="SSF54909">
    <property type="entry name" value="Dimeric alpha+beta barrel"/>
    <property type="match status" value="1"/>
</dbReference>
<dbReference type="InterPro" id="IPR000485">
    <property type="entry name" value="AsnC-type_HTH_dom"/>
</dbReference>
<evidence type="ECO:0000256" key="2">
    <source>
        <dbReference type="ARBA" id="ARBA00023125"/>
    </source>
</evidence>
<dbReference type="PANTHER" id="PTHR30154">
    <property type="entry name" value="LEUCINE-RESPONSIVE REGULATORY PROTEIN"/>
    <property type="match status" value="1"/>
</dbReference>
<evidence type="ECO:0000313" key="6">
    <source>
        <dbReference type="Proteomes" id="UP000266677"/>
    </source>
</evidence>
<proteinExistence type="predicted"/>
<dbReference type="PROSITE" id="PS50956">
    <property type="entry name" value="HTH_ASNC_2"/>
    <property type="match status" value="2"/>
</dbReference>
<comment type="caution">
    <text evidence="5">The sequence shown here is derived from an EMBL/GenBank/DDBJ whole genome shotgun (WGS) entry which is preliminary data.</text>
</comment>
<dbReference type="GO" id="GO:0005829">
    <property type="term" value="C:cytosol"/>
    <property type="evidence" value="ECO:0007669"/>
    <property type="project" value="TreeGrafter"/>
</dbReference>
<dbReference type="PRINTS" id="PR00033">
    <property type="entry name" value="HTHASNC"/>
</dbReference>
<dbReference type="OrthoDB" id="3453230at2"/>
<reference evidence="5 6" key="1">
    <citation type="submission" date="2018-09" db="EMBL/GenBank/DDBJ databases">
        <title>YIM PH21274 draft genome.</title>
        <authorList>
            <person name="Miao C."/>
        </authorList>
    </citation>
    <scope>NUCLEOTIDE SEQUENCE [LARGE SCALE GENOMIC DNA]</scope>
    <source>
        <strain evidence="5 6">YIM PH 21724</strain>
    </source>
</reference>
<evidence type="ECO:0000256" key="3">
    <source>
        <dbReference type="ARBA" id="ARBA00023163"/>
    </source>
</evidence>